<accession>A0A6A8LM09</accession>
<dbReference type="AlphaFoldDB" id="A0A6A8LM09"/>
<feature type="domain" description="DUF4422" evidence="2">
    <location>
        <begin position="6"/>
        <end position="225"/>
    </location>
</feature>
<keyword evidence="1" id="KW-0812">Transmembrane</keyword>
<evidence type="ECO:0000259" key="2">
    <source>
        <dbReference type="Pfam" id="PF14393"/>
    </source>
</evidence>
<gene>
    <name evidence="3" type="ORF">GKC34_00255</name>
</gene>
<comment type="caution">
    <text evidence="3">The sequence shown here is derived from an EMBL/GenBank/DDBJ whole genome shotgun (WGS) entry which is preliminary data.</text>
</comment>
<keyword evidence="1" id="KW-1133">Transmembrane helix</keyword>
<keyword evidence="1" id="KW-0472">Membrane</keyword>
<dbReference type="EMBL" id="WKKZ01000001">
    <property type="protein sequence ID" value="MSE04311.1"/>
    <property type="molecule type" value="Genomic_DNA"/>
</dbReference>
<organism evidence="3 4">
    <name type="scientific">Ligilactobacillus salivarius</name>
    <dbReference type="NCBI Taxonomy" id="1624"/>
    <lineage>
        <taxon>Bacteria</taxon>
        <taxon>Bacillati</taxon>
        <taxon>Bacillota</taxon>
        <taxon>Bacilli</taxon>
        <taxon>Lactobacillales</taxon>
        <taxon>Lactobacillaceae</taxon>
        <taxon>Ligilactobacillus</taxon>
    </lineage>
</organism>
<protein>
    <submittedName>
        <fullName evidence="3">DUF4422 domain-containing protein</fullName>
    </submittedName>
</protein>
<sequence>MGEKVKLIIATHRQYGDIILNDLYLPVQVGSDLNSTDLGYQKDNVGDNISAKNNKYSELTALYWAWKNMDAEYIGLVHYRRHFGGKNYHHGKDRLSWIITKSELEPMLDKYDVILPKKRRYYIETLYSHYAHTHYSNQLDVTFDIIKEKYPKYVNAYEKVINKTSGYMFNMVIMKKDLLDAYCTWLFDILFELEKRLGTQNLDAFQQRFYGRVSEIIFNVWLEKQFENGVIDKKRVNELPVVYLGKSNFNKKLVAFLMTIWRKSPYFSEGMDSLSLGLVESYFLYALYFWSLTYLSTTSLLMLPREPR</sequence>
<evidence type="ECO:0000313" key="3">
    <source>
        <dbReference type="EMBL" id="MSE04311.1"/>
    </source>
</evidence>
<reference evidence="3 4" key="1">
    <citation type="submission" date="2019-11" db="EMBL/GenBank/DDBJ databases">
        <title>Draft Genome Sequence of Plant Growth-Promoting Rhizosphere-Associated Bacteria.</title>
        <authorList>
            <person name="Vasilyev I.Y."/>
            <person name="Radchenko V."/>
            <person name="Ilnitskaya E.V."/>
        </authorList>
    </citation>
    <scope>NUCLEOTIDE SEQUENCE [LARGE SCALE GENOMIC DNA]</scope>
    <source>
        <strain evidence="3 4">VRA_1sq_f</strain>
    </source>
</reference>
<evidence type="ECO:0000313" key="4">
    <source>
        <dbReference type="Proteomes" id="UP000437575"/>
    </source>
</evidence>
<feature type="transmembrane region" description="Helical" evidence="1">
    <location>
        <begin position="282"/>
        <end position="303"/>
    </location>
</feature>
<dbReference type="Proteomes" id="UP000437575">
    <property type="component" value="Unassembled WGS sequence"/>
</dbReference>
<evidence type="ECO:0000256" key="1">
    <source>
        <dbReference type="SAM" id="Phobius"/>
    </source>
</evidence>
<proteinExistence type="predicted"/>
<dbReference type="Pfam" id="PF14393">
    <property type="entry name" value="DUF4422"/>
    <property type="match status" value="1"/>
</dbReference>
<dbReference type="InterPro" id="IPR025536">
    <property type="entry name" value="DUF4422"/>
</dbReference>
<name>A0A6A8LM09_9LACO</name>